<gene>
    <name evidence="1" type="ORF">GN244_ATG10047</name>
    <name evidence="2" type="ORF">GN958_ATG22290</name>
</gene>
<accession>A0A833S1C2</accession>
<keyword evidence="3" id="KW-1185">Reference proteome</keyword>
<evidence type="ECO:0000313" key="1">
    <source>
        <dbReference type="EMBL" id="KAF4037827.1"/>
    </source>
</evidence>
<organism evidence="1 3">
    <name type="scientific">Phytophthora infestans</name>
    <name type="common">Potato late blight agent</name>
    <name type="synonym">Botrytis infestans</name>
    <dbReference type="NCBI Taxonomy" id="4787"/>
    <lineage>
        <taxon>Eukaryota</taxon>
        <taxon>Sar</taxon>
        <taxon>Stramenopiles</taxon>
        <taxon>Oomycota</taxon>
        <taxon>Peronosporomycetes</taxon>
        <taxon>Peronosporales</taxon>
        <taxon>Peronosporaceae</taxon>
        <taxon>Phytophthora</taxon>
    </lineage>
</organism>
<name>A0A833S1C2_PHYIN</name>
<dbReference type="Proteomes" id="UP000704712">
    <property type="component" value="Unassembled WGS sequence"/>
</dbReference>
<sequence length="255" mass="29169">MRHLTPYAKLHMVRAHEYFLNEAQQRLDPAKRALHQRVAACLADSGGMVNTPWSTRTSTKTRLSQRIAGLAIVLQGQRRDNFKGRSRDPRARKVTFLLGESTCKKKLNLNARRYHKLPKMYLDESDCNVSHLAGSTWRLKNFPRYTSSAKGQRYCIVGAGAVYTKSGSLHAEWVPDSLEFWPSHDKVSDADYRGNFNGDFFNQWFERHCAALLGLVVSIWTVRPITRFSSTHLHQAAHAELSSSNGYRERASRYQ</sequence>
<proteinExistence type="predicted"/>
<reference evidence="1" key="1">
    <citation type="submission" date="2020-04" db="EMBL/GenBank/DDBJ databases">
        <title>Hybrid Assembly of Korean Phytophthora infestans isolates.</title>
        <authorList>
            <person name="Prokchorchik M."/>
            <person name="Lee Y."/>
            <person name="Seo J."/>
            <person name="Cho J.-H."/>
            <person name="Park Y.-E."/>
            <person name="Jang D.-C."/>
            <person name="Im J.-S."/>
            <person name="Choi J.-G."/>
            <person name="Park H.-J."/>
            <person name="Lee G.-B."/>
            <person name="Lee Y.-G."/>
            <person name="Hong S.-Y."/>
            <person name="Cho K."/>
            <person name="Sohn K.H."/>
        </authorList>
    </citation>
    <scope>NUCLEOTIDE SEQUENCE</scope>
    <source>
        <strain evidence="1">KR_1_A1</strain>
        <strain evidence="2">KR_2_A2</strain>
    </source>
</reference>
<dbReference type="AlphaFoldDB" id="A0A833S1C2"/>
<dbReference type="EMBL" id="JAACNO010003111">
    <property type="protein sequence ID" value="KAF4128509.1"/>
    <property type="molecule type" value="Genomic_DNA"/>
</dbReference>
<evidence type="ECO:0000313" key="2">
    <source>
        <dbReference type="EMBL" id="KAF4128509.1"/>
    </source>
</evidence>
<protein>
    <submittedName>
        <fullName evidence="1">Uncharacterized protein</fullName>
    </submittedName>
</protein>
<evidence type="ECO:0000313" key="3">
    <source>
        <dbReference type="Proteomes" id="UP000602510"/>
    </source>
</evidence>
<dbReference type="EMBL" id="WSZM01000227">
    <property type="protein sequence ID" value="KAF4037827.1"/>
    <property type="molecule type" value="Genomic_DNA"/>
</dbReference>
<dbReference type="Proteomes" id="UP000602510">
    <property type="component" value="Unassembled WGS sequence"/>
</dbReference>
<comment type="caution">
    <text evidence="1">The sequence shown here is derived from an EMBL/GenBank/DDBJ whole genome shotgun (WGS) entry which is preliminary data.</text>
</comment>